<dbReference type="InterPro" id="IPR010043">
    <property type="entry name" value="UTase/UR"/>
</dbReference>
<evidence type="ECO:0000259" key="2">
    <source>
        <dbReference type="Pfam" id="PF01909"/>
    </source>
</evidence>
<dbReference type="AlphaFoldDB" id="A0A7W3ZQY7"/>
<proteinExistence type="predicted"/>
<evidence type="ECO:0000313" key="3">
    <source>
        <dbReference type="EMBL" id="MBB1257171.1"/>
    </source>
</evidence>
<reference evidence="4" key="1">
    <citation type="submission" date="2020-05" db="EMBL/GenBank/DDBJ databases">
        <title>Classification of alakaliphilic streptomycetes isolated from an alkaline soil next to Lonar Crater, India and a proposal for the recognition of Streptomyces alkaliterrae sp. nov.</title>
        <authorList>
            <person name="Golinska P."/>
        </authorList>
    </citation>
    <scope>NUCLEOTIDE SEQUENCE [LARGE SCALE GENOMIC DNA]</scope>
    <source>
        <strain evidence="4">OF3</strain>
    </source>
</reference>
<dbReference type="PANTHER" id="PTHR47320:SF1">
    <property type="entry name" value="BIFUNCTIONAL URIDYLYLTRANSFERASE_URIDYLYL-REMOVING ENZYME"/>
    <property type="match status" value="1"/>
</dbReference>
<name>A0A7W3ZQY7_9ACTN</name>
<evidence type="ECO:0000256" key="1">
    <source>
        <dbReference type="ARBA" id="ARBA00022801"/>
    </source>
</evidence>
<protein>
    <submittedName>
        <fullName evidence="3">Nucleotidyltransferase domain-containing protein</fullName>
    </submittedName>
</protein>
<sequence length="146" mass="16042">ALQQADARLYRRFDQGDNIERLLALRARAADHLIRLAWQRCLPADSGLSLFAVGGYGRGELFPRSDIDLLVFGDPPAQLAHEAALARLFALLWDCGLAVSHAVRSALQCREAAADQTVLTALIEARPILADDAARRALREAIDDRE</sequence>
<feature type="domain" description="Polymerase nucleotidyl transferase" evidence="2">
    <location>
        <begin position="47"/>
        <end position="78"/>
    </location>
</feature>
<dbReference type="Proteomes" id="UP000525686">
    <property type="component" value="Unassembled WGS sequence"/>
</dbReference>
<accession>A0A7W3ZQY7</accession>
<feature type="non-terminal residue" evidence="3">
    <location>
        <position position="1"/>
    </location>
</feature>
<dbReference type="EMBL" id="JABJWZ010000690">
    <property type="protein sequence ID" value="MBB1257171.1"/>
    <property type="molecule type" value="Genomic_DNA"/>
</dbReference>
<comment type="caution">
    <text evidence="3">The sequence shown here is derived from an EMBL/GenBank/DDBJ whole genome shotgun (WGS) entry which is preliminary data.</text>
</comment>
<feature type="non-terminal residue" evidence="3">
    <location>
        <position position="146"/>
    </location>
</feature>
<organism evidence="3 4">
    <name type="scientific">Streptomyces alkaliterrae</name>
    <dbReference type="NCBI Taxonomy" id="2213162"/>
    <lineage>
        <taxon>Bacteria</taxon>
        <taxon>Bacillati</taxon>
        <taxon>Actinomycetota</taxon>
        <taxon>Actinomycetes</taxon>
        <taxon>Kitasatosporales</taxon>
        <taxon>Streptomycetaceae</taxon>
        <taxon>Streptomyces</taxon>
    </lineage>
</organism>
<gene>
    <name evidence="3" type="ORF">H3146_28150</name>
</gene>
<keyword evidence="1" id="KW-0378">Hydrolase</keyword>
<dbReference type="Pfam" id="PF01909">
    <property type="entry name" value="NTP_transf_2"/>
    <property type="match status" value="1"/>
</dbReference>
<dbReference type="InterPro" id="IPR043519">
    <property type="entry name" value="NT_sf"/>
</dbReference>
<dbReference type="PANTHER" id="PTHR47320">
    <property type="entry name" value="BIFUNCTIONAL URIDYLYLTRANSFERASE/URIDYLYL-REMOVING ENZYME"/>
    <property type="match status" value="1"/>
</dbReference>
<dbReference type="GO" id="GO:0016787">
    <property type="term" value="F:hydrolase activity"/>
    <property type="evidence" value="ECO:0007669"/>
    <property type="project" value="UniProtKB-KW"/>
</dbReference>
<dbReference type="SUPFAM" id="SSF81301">
    <property type="entry name" value="Nucleotidyltransferase"/>
    <property type="match status" value="1"/>
</dbReference>
<keyword evidence="3" id="KW-0808">Transferase</keyword>
<dbReference type="GO" id="GO:0008773">
    <property type="term" value="F:[protein-PII] uridylyltransferase activity"/>
    <property type="evidence" value="ECO:0007669"/>
    <property type="project" value="InterPro"/>
</dbReference>
<dbReference type="InterPro" id="IPR002934">
    <property type="entry name" value="Polymerase_NTP_transf_dom"/>
</dbReference>
<dbReference type="CDD" id="cd05401">
    <property type="entry name" value="NT_GlnE_GlnD_like"/>
    <property type="match status" value="1"/>
</dbReference>
<evidence type="ECO:0000313" key="4">
    <source>
        <dbReference type="Proteomes" id="UP000525686"/>
    </source>
</evidence>